<evidence type="ECO:0000256" key="1">
    <source>
        <dbReference type="ARBA" id="ARBA00007091"/>
    </source>
</evidence>
<dbReference type="Ensembl" id="ENSPEMT00000001431.2">
    <property type="protein sequence ID" value="ENSPEMP00000001348.2"/>
    <property type="gene ID" value="ENSPEMG00000001033.2"/>
</dbReference>
<dbReference type="GeneTree" id="ENSGT00940000162387"/>
<dbReference type="InterPro" id="IPR008914">
    <property type="entry name" value="PEBP"/>
</dbReference>
<dbReference type="Gene3D" id="3.90.280.10">
    <property type="entry name" value="PEBP-like"/>
    <property type="match status" value="1"/>
</dbReference>
<comment type="similarity">
    <text evidence="1">Belongs to the phosphatidylethanolamine-binding protein family.</text>
</comment>
<keyword evidence="2" id="KW-0732">Signal</keyword>
<dbReference type="InterPro" id="IPR036610">
    <property type="entry name" value="PEBP-like_sf"/>
</dbReference>
<dbReference type="PANTHER" id="PTHR11362:SF82">
    <property type="entry name" value="PHOSPHATIDYLETHANOLAMINE-BINDING PROTEIN 4"/>
    <property type="match status" value="1"/>
</dbReference>
<dbReference type="PANTHER" id="PTHR11362">
    <property type="entry name" value="PHOSPHATIDYLETHANOLAMINE-BINDING PROTEIN"/>
    <property type="match status" value="1"/>
</dbReference>
<dbReference type="SUPFAM" id="SSF49777">
    <property type="entry name" value="PEBP-like"/>
    <property type="match status" value="1"/>
</dbReference>
<proteinExistence type="inferred from homology"/>
<sequence length="225" mass="24577">TPMKLGAAALCLCLLAAAVWLSLSMTTSESSGGGGGGGPGGGKKCAPTPLPRADVSLCRNLEVSYPELGNISCQVVPRCNMYRRKITNWPQPKVKYPAALAGSYYVLVMVDPDAPSRADPQMRYWRHWLVANIQGADLKTGTIRGSVITDYGPPTPPPTTGLHRYQFFVFLQGTSTIPAPPKQNGDRGAWEMDDFLRNYRLPQAVTSTQFMTEYMNEAKGKFSER</sequence>
<dbReference type="AlphaFoldDB" id="A0A8C8T0S3"/>
<feature type="signal peptide" evidence="2">
    <location>
        <begin position="1"/>
        <end position="24"/>
    </location>
</feature>
<dbReference type="PROSITE" id="PS01220">
    <property type="entry name" value="PBP"/>
    <property type="match status" value="1"/>
</dbReference>
<accession>A0A8C8T0S3</accession>
<feature type="chain" id="PRO_5034373897" evidence="2">
    <location>
        <begin position="25"/>
        <end position="225"/>
    </location>
</feature>
<reference evidence="3" key="2">
    <citation type="submission" date="2025-08" db="UniProtKB">
        <authorList>
            <consortium name="Ensembl"/>
        </authorList>
    </citation>
    <scope>IDENTIFICATION</scope>
</reference>
<organism evidence="3 4">
    <name type="scientific">Peromyscus maniculatus bairdii</name>
    <name type="common">Prairie deer mouse</name>
    <dbReference type="NCBI Taxonomy" id="230844"/>
    <lineage>
        <taxon>Eukaryota</taxon>
        <taxon>Metazoa</taxon>
        <taxon>Chordata</taxon>
        <taxon>Craniata</taxon>
        <taxon>Vertebrata</taxon>
        <taxon>Euteleostomi</taxon>
        <taxon>Mammalia</taxon>
        <taxon>Eutheria</taxon>
        <taxon>Euarchontoglires</taxon>
        <taxon>Glires</taxon>
        <taxon>Rodentia</taxon>
        <taxon>Myomorpha</taxon>
        <taxon>Muroidea</taxon>
        <taxon>Cricetidae</taxon>
        <taxon>Neotominae</taxon>
        <taxon>Peromyscus</taxon>
    </lineage>
</organism>
<reference evidence="3" key="3">
    <citation type="submission" date="2025-09" db="UniProtKB">
        <authorList>
            <consortium name="Ensembl"/>
        </authorList>
    </citation>
    <scope>IDENTIFICATION</scope>
</reference>
<dbReference type="CDD" id="cd00866">
    <property type="entry name" value="PEBP_euk"/>
    <property type="match status" value="1"/>
</dbReference>
<dbReference type="InterPro" id="IPR001858">
    <property type="entry name" value="Phosphatidylethanolamine-bd_CS"/>
</dbReference>
<evidence type="ECO:0000313" key="4">
    <source>
        <dbReference type="Proteomes" id="UP000694547"/>
    </source>
</evidence>
<evidence type="ECO:0000256" key="2">
    <source>
        <dbReference type="SAM" id="SignalP"/>
    </source>
</evidence>
<keyword evidence="4" id="KW-1185">Reference proteome</keyword>
<name>A0A8C8T0S3_PERMB</name>
<reference evidence="3 4" key="1">
    <citation type="submission" date="2018-10" db="EMBL/GenBank/DDBJ databases">
        <title>Improved assembly of the deer mouse Peromyscus maniculatus genome.</title>
        <authorList>
            <person name="Lassance J.-M."/>
            <person name="Hoekstra H.E."/>
        </authorList>
    </citation>
    <scope>NUCLEOTIDE SEQUENCE [LARGE SCALE GENOMIC DNA]</scope>
</reference>
<dbReference type="Proteomes" id="UP000694547">
    <property type="component" value="Chromosome 9"/>
</dbReference>
<dbReference type="InterPro" id="IPR035810">
    <property type="entry name" value="PEBP_euk"/>
</dbReference>
<protein>
    <submittedName>
        <fullName evidence="3">Phosphatidylethanolamine binding protein 4</fullName>
    </submittedName>
</protein>
<evidence type="ECO:0000313" key="3">
    <source>
        <dbReference type="Ensembl" id="ENSPEMP00000001348.2"/>
    </source>
</evidence>
<dbReference type="Pfam" id="PF01161">
    <property type="entry name" value="PBP"/>
    <property type="match status" value="1"/>
</dbReference>